<evidence type="ECO:0000313" key="1">
    <source>
        <dbReference type="EMBL" id="MFF0452952.1"/>
    </source>
</evidence>
<evidence type="ECO:0000313" key="2">
    <source>
        <dbReference type="Proteomes" id="UP001601521"/>
    </source>
</evidence>
<gene>
    <name evidence="1" type="ORF">ACFYTH_06235</name>
</gene>
<dbReference type="Proteomes" id="UP001601521">
    <property type="component" value="Unassembled WGS sequence"/>
</dbReference>
<reference evidence="1 2" key="1">
    <citation type="submission" date="2024-10" db="EMBL/GenBank/DDBJ databases">
        <title>The Natural Products Discovery Center: Release of the First 8490 Sequenced Strains for Exploring Actinobacteria Biosynthetic Diversity.</title>
        <authorList>
            <person name="Kalkreuter E."/>
            <person name="Kautsar S.A."/>
            <person name="Yang D."/>
            <person name="Bader C.D."/>
            <person name="Teijaro C.N."/>
            <person name="Fluegel L."/>
            <person name="Davis C.M."/>
            <person name="Simpson J.R."/>
            <person name="Lauterbach L."/>
            <person name="Steele A.D."/>
            <person name="Gui C."/>
            <person name="Meng S."/>
            <person name="Li G."/>
            <person name="Viehrig K."/>
            <person name="Ye F."/>
            <person name="Su P."/>
            <person name="Kiefer A.F."/>
            <person name="Nichols A."/>
            <person name="Cepeda A.J."/>
            <person name="Yan W."/>
            <person name="Fan B."/>
            <person name="Jiang Y."/>
            <person name="Adhikari A."/>
            <person name="Zheng C.-J."/>
            <person name="Schuster L."/>
            <person name="Cowan T.M."/>
            <person name="Smanski M.J."/>
            <person name="Chevrette M.G."/>
            <person name="De Carvalho L.P.S."/>
            <person name="Shen B."/>
        </authorList>
    </citation>
    <scope>NUCLEOTIDE SEQUENCE [LARGE SCALE GENOMIC DNA]</scope>
    <source>
        <strain evidence="1 2">NPDC004550</strain>
    </source>
</reference>
<dbReference type="EMBL" id="JBIALX010000002">
    <property type="protein sequence ID" value="MFF0452952.1"/>
    <property type="molecule type" value="Genomic_DNA"/>
</dbReference>
<keyword evidence="2" id="KW-1185">Reference proteome</keyword>
<accession>A0ABW6NCT9</accession>
<proteinExistence type="predicted"/>
<dbReference type="RefSeq" id="WP_387249709.1">
    <property type="nucleotide sequence ID" value="NZ_JBIALX010000002.1"/>
</dbReference>
<sequence length="66" mass="6928">MRSVGTVMVVDWSWPCMGAGVDLVFLADLARHEVNPEPILGSHALTRDVAPDAISAVVCVAGVLDP</sequence>
<comment type="caution">
    <text evidence="1">The sequence shown here is derived from an EMBL/GenBank/DDBJ whole genome shotgun (WGS) entry which is preliminary data.</text>
</comment>
<name>A0ABW6NCT9_9NOCA</name>
<protein>
    <submittedName>
        <fullName evidence="1">Uncharacterized protein</fullName>
    </submittedName>
</protein>
<organism evidence="1 2">
    <name type="scientific">Nocardia africana</name>
    <dbReference type="NCBI Taxonomy" id="134964"/>
    <lineage>
        <taxon>Bacteria</taxon>
        <taxon>Bacillati</taxon>
        <taxon>Actinomycetota</taxon>
        <taxon>Actinomycetes</taxon>
        <taxon>Mycobacteriales</taxon>
        <taxon>Nocardiaceae</taxon>
        <taxon>Nocardia</taxon>
    </lineage>
</organism>